<dbReference type="EMBL" id="JAWDGP010006323">
    <property type="protein sequence ID" value="KAK3743048.1"/>
    <property type="molecule type" value="Genomic_DNA"/>
</dbReference>
<proteinExistence type="predicted"/>
<comment type="caution">
    <text evidence="2">The sequence shown here is derived from an EMBL/GenBank/DDBJ whole genome shotgun (WGS) entry which is preliminary data.</text>
</comment>
<feature type="compositionally biased region" description="Polar residues" evidence="1">
    <location>
        <begin position="81"/>
        <end position="91"/>
    </location>
</feature>
<sequence length="104" mass="11808">MAQAKKITITYKFLVKGHSQTEVESVYHTIGENKNGINRSTALSITSEGYADARRNTRQHQLQIGDAALVNNLSRTSYQLPTSQHLRQSYNGEHDDSRQWTPFT</sequence>
<gene>
    <name evidence="2" type="ORF">RRG08_063914</name>
</gene>
<organism evidence="2 3">
    <name type="scientific">Elysia crispata</name>
    <name type="common">lettuce slug</name>
    <dbReference type="NCBI Taxonomy" id="231223"/>
    <lineage>
        <taxon>Eukaryota</taxon>
        <taxon>Metazoa</taxon>
        <taxon>Spiralia</taxon>
        <taxon>Lophotrochozoa</taxon>
        <taxon>Mollusca</taxon>
        <taxon>Gastropoda</taxon>
        <taxon>Heterobranchia</taxon>
        <taxon>Euthyneura</taxon>
        <taxon>Panpulmonata</taxon>
        <taxon>Sacoglossa</taxon>
        <taxon>Placobranchoidea</taxon>
        <taxon>Plakobranchidae</taxon>
        <taxon>Elysia</taxon>
    </lineage>
</organism>
<evidence type="ECO:0000313" key="3">
    <source>
        <dbReference type="Proteomes" id="UP001283361"/>
    </source>
</evidence>
<dbReference type="AlphaFoldDB" id="A0AAE0YFJ5"/>
<keyword evidence="3" id="KW-1185">Reference proteome</keyword>
<dbReference type="Proteomes" id="UP001283361">
    <property type="component" value="Unassembled WGS sequence"/>
</dbReference>
<protein>
    <submittedName>
        <fullName evidence="2">Uncharacterized protein</fullName>
    </submittedName>
</protein>
<name>A0AAE0YFJ5_9GAST</name>
<accession>A0AAE0YFJ5</accession>
<evidence type="ECO:0000256" key="1">
    <source>
        <dbReference type="SAM" id="MobiDB-lite"/>
    </source>
</evidence>
<evidence type="ECO:0000313" key="2">
    <source>
        <dbReference type="EMBL" id="KAK3743048.1"/>
    </source>
</evidence>
<reference evidence="2" key="1">
    <citation type="journal article" date="2023" name="G3 (Bethesda)">
        <title>A reference genome for the long-term kleptoplast-retaining sea slug Elysia crispata morphotype clarki.</title>
        <authorList>
            <person name="Eastman K.E."/>
            <person name="Pendleton A.L."/>
            <person name="Shaikh M.A."/>
            <person name="Suttiyut T."/>
            <person name="Ogas R."/>
            <person name="Tomko P."/>
            <person name="Gavelis G."/>
            <person name="Widhalm J.R."/>
            <person name="Wisecaver J.H."/>
        </authorList>
    </citation>
    <scope>NUCLEOTIDE SEQUENCE</scope>
    <source>
        <strain evidence="2">ECLA1</strain>
    </source>
</reference>
<feature type="region of interest" description="Disordered" evidence="1">
    <location>
        <begin position="81"/>
        <end position="104"/>
    </location>
</feature>